<keyword evidence="2" id="KW-1185">Reference proteome</keyword>
<dbReference type="EMBL" id="CASHSV030000034">
    <property type="protein sequence ID" value="CAJ2644530.1"/>
    <property type="molecule type" value="Genomic_DNA"/>
</dbReference>
<evidence type="ECO:0000313" key="1">
    <source>
        <dbReference type="EMBL" id="CAJ2644530.1"/>
    </source>
</evidence>
<name>A0ACB0JIL4_TRIPR</name>
<proteinExistence type="predicted"/>
<dbReference type="Proteomes" id="UP001177021">
    <property type="component" value="Unassembled WGS sequence"/>
</dbReference>
<accession>A0ACB0JIL4</accession>
<evidence type="ECO:0000313" key="2">
    <source>
        <dbReference type="Proteomes" id="UP001177021"/>
    </source>
</evidence>
<protein>
    <submittedName>
        <fullName evidence="1">Uncharacterized protein</fullName>
    </submittedName>
</protein>
<sequence length="318" mass="35794">MASKKQLSTNNGNSRTLSWTRAMDDALVDAFMHEFENGNKVNGTFTSTAYDHITAEISALFGEKIDRVKIKNRWKTLKKNFTEYYDIFKGGMSGFSMNPTTQLWDAEPEVWDALIASKPKAAYWRNVPLPNYEKMVTLYGPNRADGDESGTLKETRKQSSSVIDEDFVETIQDIDGHVAQNEVNLEGFDAPHFDFTVPETQSSDPSPIASGSKKKKLKVAKNKESNNEMIEMKESMNMVAEALREGNEIMRERQKYDLPPISGQETWNLIEGCGCEAASLPEIYCAVMNDVNKLRMILQCPLEARKAVIMQLVFGSSD</sequence>
<organism evidence="1 2">
    <name type="scientific">Trifolium pratense</name>
    <name type="common">Red clover</name>
    <dbReference type="NCBI Taxonomy" id="57577"/>
    <lineage>
        <taxon>Eukaryota</taxon>
        <taxon>Viridiplantae</taxon>
        <taxon>Streptophyta</taxon>
        <taxon>Embryophyta</taxon>
        <taxon>Tracheophyta</taxon>
        <taxon>Spermatophyta</taxon>
        <taxon>Magnoliopsida</taxon>
        <taxon>eudicotyledons</taxon>
        <taxon>Gunneridae</taxon>
        <taxon>Pentapetalae</taxon>
        <taxon>rosids</taxon>
        <taxon>fabids</taxon>
        <taxon>Fabales</taxon>
        <taxon>Fabaceae</taxon>
        <taxon>Papilionoideae</taxon>
        <taxon>50 kb inversion clade</taxon>
        <taxon>NPAAA clade</taxon>
        <taxon>Hologalegina</taxon>
        <taxon>IRL clade</taxon>
        <taxon>Trifolieae</taxon>
        <taxon>Trifolium</taxon>
    </lineage>
</organism>
<gene>
    <name evidence="1" type="ORF">MILVUS5_LOCUS13523</name>
</gene>
<reference evidence="1" key="1">
    <citation type="submission" date="2023-10" db="EMBL/GenBank/DDBJ databases">
        <authorList>
            <person name="Rodriguez Cubillos JULIANA M."/>
            <person name="De Vega J."/>
        </authorList>
    </citation>
    <scope>NUCLEOTIDE SEQUENCE</scope>
</reference>
<comment type="caution">
    <text evidence="1">The sequence shown here is derived from an EMBL/GenBank/DDBJ whole genome shotgun (WGS) entry which is preliminary data.</text>
</comment>